<accession>A0AAD9N4I3</accession>
<evidence type="ECO:0000313" key="2">
    <source>
        <dbReference type="Proteomes" id="UP001208570"/>
    </source>
</evidence>
<protein>
    <submittedName>
        <fullName evidence="1">Uncharacterized protein</fullName>
    </submittedName>
</protein>
<dbReference type="AlphaFoldDB" id="A0AAD9N4I3"/>
<dbReference type="Proteomes" id="UP001208570">
    <property type="component" value="Unassembled WGS sequence"/>
</dbReference>
<reference evidence="1" key="1">
    <citation type="journal article" date="2023" name="Mol. Biol. Evol.">
        <title>Third-Generation Sequencing Reveals the Adaptive Role of the Epigenome in Three Deep-Sea Polychaetes.</title>
        <authorList>
            <person name="Perez M."/>
            <person name="Aroh O."/>
            <person name="Sun Y."/>
            <person name="Lan Y."/>
            <person name="Juniper S.K."/>
            <person name="Young C.R."/>
            <person name="Angers B."/>
            <person name="Qian P.Y."/>
        </authorList>
    </citation>
    <scope>NUCLEOTIDE SEQUENCE</scope>
    <source>
        <strain evidence="1">P08H-3</strain>
    </source>
</reference>
<proteinExistence type="predicted"/>
<comment type="caution">
    <text evidence="1">The sequence shown here is derived from an EMBL/GenBank/DDBJ whole genome shotgun (WGS) entry which is preliminary data.</text>
</comment>
<name>A0AAD9N4I3_9ANNE</name>
<sequence>MHKLRVLVGFRYFESANQLATSTESIRRAAPLPSDWDPGTLKETVTIDDCSPVEIRAGVGFGAELSLARKTVRRHQGSITLEAFKALY</sequence>
<gene>
    <name evidence="1" type="ORF">LSH36_279g03068</name>
</gene>
<organism evidence="1 2">
    <name type="scientific">Paralvinella palmiformis</name>
    <dbReference type="NCBI Taxonomy" id="53620"/>
    <lineage>
        <taxon>Eukaryota</taxon>
        <taxon>Metazoa</taxon>
        <taxon>Spiralia</taxon>
        <taxon>Lophotrochozoa</taxon>
        <taxon>Annelida</taxon>
        <taxon>Polychaeta</taxon>
        <taxon>Sedentaria</taxon>
        <taxon>Canalipalpata</taxon>
        <taxon>Terebellida</taxon>
        <taxon>Terebelliformia</taxon>
        <taxon>Alvinellidae</taxon>
        <taxon>Paralvinella</taxon>
    </lineage>
</organism>
<evidence type="ECO:0000313" key="1">
    <source>
        <dbReference type="EMBL" id="KAK2154014.1"/>
    </source>
</evidence>
<dbReference type="EMBL" id="JAODUP010000279">
    <property type="protein sequence ID" value="KAK2154014.1"/>
    <property type="molecule type" value="Genomic_DNA"/>
</dbReference>
<keyword evidence="2" id="KW-1185">Reference proteome</keyword>